<dbReference type="Proteomes" id="UP000036403">
    <property type="component" value="Unassembled WGS sequence"/>
</dbReference>
<accession>A0A0J7K069</accession>
<feature type="domain" description="DUF7083" evidence="1">
    <location>
        <begin position="17"/>
        <end position="67"/>
    </location>
</feature>
<proteinExistence type="predicted"/>
<dbReference type="AlphaFoldDB" id="A0A0J7K069"/>
<name>A0A0J7K069_LASNI</name>
<evidence type="ECO:0000259" key="1">
    <source>
        <dbReference type="Pfam" id="PF23309"/>
    </source>
</evidence>
<dbReference type="PaxDb" id="67767-A0A0J7K069"/>
<sequence length="185" mass="21443">MVLPSINDTIDTRTHSAAGNQLDKQAQTRLLLRKLDQKSHTKYVNYILPKTTKDFNFKTTVDKLKQILSFQTTVFSYNCLTTRKHDNDDFITYAGIVNRNCKDFKFTELGPEQFRCLIFISGLQATKDFEIRARLLRKLETHSAENPVTLHDLVNECQRVMTLKMDTALVEKPTQSTVNKIERKK</sequence>
<reference evidence="2 3" key="1">
    <citation type="submission" date="2015-04" db="EMBL/GenBank/DDBJ databases">
        <title>Lasius niger genome sequencing.</title>
        <authorList>
            <person name="Konorov E.A."/>
            <person name="Nikitin M.A."/>
            <person name="Kirill M.V."/>
            <person name="Chang P."/>
        </authorList>
    </citation>
    <scope>NUCLEOTIDE SEQUENCE [LARGE SCALE GENOMIC DNA]</scope>
    <source>
        <tissue evidence="2">Whole</tissue>
    </source>
</reference>
<dbReference type="OrthoDB" id="8050037at2759"/>
<dbReference type="EMBL" id="LBMM01018745">
    <property type="protein sequence ID" value="KMQ83704.1"/>
    <property type="molecule type" value="Genomic_DNA"/>
</dbReference>
<dbReference type="Pfam" id="PF23309">
    <property type="entry name" value="DUF7083"/>
    <property type="match status" value="1"/>
</dbReference>
<keyword evidence="3" id="KW-1185">Reference proteome</keyword>
<comment type="caution">
    <text evidence="2">The sequence shown here is derived from an EMBL/GenBank/DDBJ whole genome shotgun (WGS) entry which is preliminary data.</text>
</comment>
<evidence type="ECO:0000313" key="3">
    <source>
        <dbReference type="Proteomes" id="UP000036403"/>
    </source>
</evidence>
<protein>
    <submittedName>
        <fullName evidence="2">Tpa: gag-pol polyprotein</fullName>
    </submittedName>
</protein>
<gene>
    <name evidence="2" type="ORF">RF55_19301</name>
</gene>
<dbReference type="InterPro" id="IPR055510">
    <property type="entry name" value="DUF7083"/>
</dbReference>
<organism evidence="2 3">
    <name type="scientific">Lasius niger</name>
    <name type="common">Black garden ant</name>
    <dbReference type="NCBI Taxonomy" id="67767"/>
    <lineage>
        <taxon>Eukaryota</taxon>
        <taxon>Metazoa</taxon>
        <taxon>Ecdysozoa</taxon>
        <taxon>Arthropoda</taxon>
        <taxon>Hexapoda</taxon>
        <taxon>Insecta</taxon>
        <taxon>Pterygota</taxon>
        <taxon>Neoptera</taxon>
        <taxon>Endopterygota</taxon>
        <taxon>Hymenoptera</taxon>
        <taxon>Apocrita</taxon>
        <taxon>Aculeata</taxon>
        <taxon>Formicoidea</taxon>
        <taxon>Formicidae</taxon>
        <taxon>Formicinae</taxon>
        <taxon>Lasius</taxon>
        <taxon>Lasius</taxon>
    </lineage>
</organism>
<evidence type="ECO:0000313" key="2">
    <source>
        <dbReference type="EMBL" id="KMQ83704.1"/>
    </source>
</evidence>